<accession>A0ABV3Y1T7</accession>
<reference evidence="2 3" key="1">
    <citation type="submission" date="2024-07" db="EMBL/GenBank/DDBJ databases">
        <title>Draft Genome Sequence of Ferrimicrobium acidiphilum Strain YE2023, Isolated from a Pulp of Bioleach Reactor.</title>
        <authorList>
            <person name="Elkina Y.A."/>
            <person name="Bulaeva A.G."/>
            <person name="Beletsky A.V."/>
            <person name="Mardanov A.V."/>
        </authorList>
    </citation>
    <scope>NUCLEOTIDE SEQUENCE [LARGE SCALE GENOMIC DNA]</scope>
    <source>
        <strain evidence="2 3">YE2023</strain>
    </source>
</reference>
<proteinExistence type="predicted"/>
<dbReference type="InterPro" id="IPR001492">
    <property type="entry name" value="Flagellin"/>
</dbReference>
<evidence type="ECO:0000313" key="2">
    <source>
        <dbReference type="EMBL" id="MEX6429527.1"/>
    </source>
</evidence>
<evidence type="ECO:0000313" key="3">
    <source>
        <dbReference type="Proteomes" id="UP001560267"/>
    </source>
</evidence>
<dbReference type="InterPro" id="IPR001029">
    <property type="entry name" value="Flagellin_N"/>
</dbReference>
<dbReference type="EMBL" id="JBFSHR010000018">
    <property type="protein sequence ID" value="MEX6429527.1"/>
    <property type="molecule type" value="Genomic_DNA"/>
</dbReference>
<organism evidence="2 3">
    <name type="scientific">Ferrimicrobium acidiphilum</name>
    <dbReference type="NCBI Taxonomy" id="121039"/>
    <lineage>
        <taxon>Bacteria</taxon>
        <taxon>Bacillati</taxon>
        <taxon>Actinomycetota</taxon>
        <taxon>Acidimicrobiia</taxon>
        <taxon>Acidimicrobiales</taxon>
        <taxon>Acidimicrobiaceae</taxon>
        <taxon>Ferrimicrobium</taxon>
    </lineage>
</organism>
<protein>
    <recommendedName>
        <fullName evidence="1">Flagellin N-terminal domain-containing protein</fullName>
    </recommendedName>
</protein>
<name>A0ABV3Y1T7_9ACTN</name>
<dbReference type="SUPFAM" id="SSF64518">
    <property type="entry name" value="Phase 1 flagellin"/>
    <property type="match status" value="1"/>
</dbReference>
<dbReference type="Pfam" id="PF00669">
    <property type="entry name" value="Flagellin_N"/>
    <property type="match status" value="1"/>
</dbReference>
<gene>
    <name evidence="2" type="ORF">AB6A68_06695</name>
</gene>
<sequence>MSMIPSQMSLSALMTSSLDQYQTQLGQMQQTLTAGVNISQPSDNPAGVASLINVNASLSAYNQYQTNITEGQTVASLANASMTQAVSIVQKISSVLVQAGGPGVTLDNAKGLASQIQGLEQSLLGVANTTYLGQAIFAGTSGASSAYQQSASGVTYVGNGSAPTVAAAPGVELPTSLTDPFGATTSGGQGVFAAINAAVSDLSSGNISTAAGADLSSVQAQLTKLENQAAQAGVNYDQFQVMSRQVTGALTQANNEVGAIQNVNTAQLATQYQQELNNYQVALYATSQLNQPSLAKYL</sequence>
<dbReference type="Proteomes" id="UP001560267">
    <property type="component" value="Unassembled WGS sequence"/>
</dbReference>
<comment type="caution">
    <text evidence="2">The sequence shown here is derived from an EMBL/GenBank/DDBJ whole genome shotgun (WGS) entry which is preliminary data.</text>
</comment>
<evidence type="ECO:0000259" key="1">
    <source>
        <dbReference type="Pfam" id="PF00669"/>
    </source>
</evidence>
<dbReference type="PANTHER" id="PTHR42792:SF1">
    <property type="entry name" value="FLAGELLAR HOOK-ASSOCIATED PROTEIN 3"/>
    <property type="match status" value="1"/>
</dbReference>
<dbReference type="Gene3D" id="1.20.1330.10">
    <property type="entry name" value="f41 fragment of flagellin, N-terminal domain"/>
    <property type="match status" value="1"/>
</dbReference>
<feature type="domain" description="Flagellin N-terminal" evidence="1">
    <location>
        <begin position="10"/>
        <end position="140"/>
    </location>
</feature>
<keyword evidence="3" id="KW-1185">Reference proteome</keyword>
<dbReference type="RefSeq" id="WP_298385588.1">
    <property type="nucleotide sequence ID" value="NZ_JBFSHR010000018.1"/>
</dbReference>
<dbReference type="PANTHER" id="PTHR42792">
    <property type="entry name" value="FLAGELLIN"/>
    <property type="match status" value="1"/>
</dbReference>